<dbReference type="SUPFAM" id="SSF102405">
    <property type="entry name" value="MCP/YpsA-like"/>
    <property type="match status" value="1"/>
</dbReference>
<protein>
    <submittedName>
        <fullName evidence="3">Lysine decarboxylase</fullName>
    </submittedName>
</protein>
<dbReference type="Gene3D" id="3.30.750.24">
    <property type="entry name" value="STAS domain"/>
    <property type="match status" value="1"/>
</dbReference>
<reference evidence="3 4" key="1">
    <citation type="submission" date="2024-02" db="EMBL/GenBank/DDBJ databases">
        <authorList>
            <person name="Chen Y."/>
            <person name="Shah S."/>
            <person name="Dougan E. K."/>
            <person name="Thang M."/>
            <person name="Chan C."/>
        </authorList>
    </citation>
    <scope>NUCLEOTIDE SEQUENCE [LARGE SCALE GENOMIC DNA]</scope>
</reference>
<accession>A0ABP0JBR1</accession>
<feature type="domain" description="STAS" evidence="2">
    <location>
        <begin position="417"/>
        <end position="484"/>
    </location>
</feature>
<evidence type="ECO:0000256" key="1">
    <source>
        <dbReference type="SAM" id="MobiDB-lite"/>
    </source>
</evidence>
<dbReference type="Pfam" id="PF01740">
    <property type="entry name" value="STAS"/>
    <property type="match status" value="1"/>
</dbReference>
<gene>
    <name evidence="3" type="ORF">SCF082_LOCUS11216</name>
</gene>
<dbReference type="Gene3D" id="1.25.10.10">
    <property type="entry name" value="Leucine-rich Repeat Variant"/>
    <property type="match status" value="1"/>
</dbReference>
<feature type="compositionally biased region" description="Basic and acidic residues" evidence="1">
    <location>
        <begin position="499"/>
        <end position="512"/>
    </location>
</feature>
<evidence type="ECO:0000259" key="2">
    <source>
        <dbReference type="PROSITE" id="PS50801"/>
    </source>
</evidence>
<evidence type="ECO:0000313" key="4">
    <source>
        <dbReference type="Proteomes" id="UP001642464"/>
    </source>
</evidence>
<dbReference type="InterPro" id="IPR002645">
    <property type="entry name" value="STAS_dom"/>
</dbReference>
<dbReference type="SUPFAM" id="SSF52091">
    <property type="entry name" value="SpoIIaa-like"/>
    <property type="match status" value="1"/>
</dbReference>
<comment type="caution">
    <text evidence="3">The sequence shown here is derived from an EMBL/GenBank/DDBJ whole genome shotgun (WGS) entry which is preliminary data.</text>
</comment>
<proteinExistence type="predicted"/>
<name>A0ABP0JBR1_9DINO</name>
<dbReference type="InterPro" id="IPR052341">
    <property type="entry name" value="LOG_family_nucleotidases"/>
</dbReference>
<dbReference type="PANTHER" id="PTHR43393">
    <property type="entry name" value="CYTOKININ RIBOSIDE 5'-MONOPHOSPHATE PHOSPHORIBOHYDROLASE"/>
    <property type="match status" value="1"/>
</dbReference>
<dbReference type="SUPFAM" id="SSF48371">
    <property type="entry name" value="ARM repeat"/>
    <property type="match status" value="1"/>
</dbReference>
<dbReference type="CDD" id="cd07043">
    <property type="entry name" value="STAS_anti-anti-sigma_factors"/>
    <property type="match status" value="1"/>
</dbReference>
<sequence length="840" mass="94319">MTPDQAEAYRRSGRLRFPATARSLNHGREEIKLLKDNVRYFLSKLTFEDRTNLPKEVADRLLNDIVSQFSSDPSRMIMLEEVVAIAPDLLQHPDRLTRLNTMLILIQLSAKPADLVNRKPPLPYVPAHQVLVDVLQDTNQLIDCRILAARGLARICELGSPSAVERSRIATALVNTLEQTPPTSNEGIQWFRLRMTQALGLVDRLDDVATAPIVIDTLMGILTDPQETWLTRSEASRGVSQLPFNGSTNVPLITYSICKLLDDMSGAYKNQSKAPNWRRSFTNIYLSFKPQTNEDAKTKNWGLLYQVNRPGVGNHRALVEEAFAVVFPVTSPVITTKPPAPVPDAARQGLQDWLEKNVPDNLSAEMAPETDVISLEWHGDALVVVATGAVETLHWNLIEQAADIVLDPLRGQSAPLVVFDLSRVSYFGSVFLALLLKCHKLVKIQGGVMVLCGVHGHAFELLQTTALDTLWAIYDTREQALESIGTIEMARKQPVSRPDLSEEHPLATEHTPETSGTSKLIEEIKETADKFAADGATRGDLKIVARSLRELRYAFKVFKPYRRQRKVTVFGSARLQSDHPAYQQAVLFGRRLAQAGWYVVTGAGGGIMEAAHVGAGRMMSMGLNILLPFEQGSNYVISDDEKLVHLRYFFTRKLLFVKEVHGIALFPGGFGTQDEGFETLTLIQTGKRDLMPIVLVDEPGGTYWSRWQEYIERELLSNGLISEEDLSLFKVTDDLDEAVDEVLGFYTVYNSMRYIRDKLYMRLHVEPPEEFVESLNDEFSDILVKGAIERVEAHPFEADEEHLAGLPRLALTFNRRNFGRLRQMINRINDELDSHAEPED</sequence>
<dbReference type="PANTHER" id="PTHR43393:SF2">
    <property type="entry name" value="CYTOKININ RIBOSIDE 5'-MONOPHOSPHATE PHOSPHORIBOHYDROLASE"/>
    <property type="match status" value="1"/>
</dbReference>
<dbReference type="InterPro" id="IPR016024">
    <property type="entry name" value="ARM-type_fold"/>
</dbReference>
<evidence type="ECO:0000313" key="3">
    <source>
        <dbReference type="EMBL" id="CAK9011735.1"/>
    </source>
</evidence>
<dbReference type="InterPro" id="IPR031100">
    <property type="entry name" value="LOG_fam"/>
</dbReference>
<keyword evidence="4" id="KW-1185">Reference proteome</keyword>
<dbReference type="InterPro" id="IPR036513">
    <property type="entry name" value="STAS_dom_sf"/>
</dbReference>
<dbReference type="PROSITE" id="PS50801">
    <property type="entry name" value="STAS"/>
    <property type="match status" value="1"/>
</dbReference>
<dbReference type="Gene3D" id="3.40.50.450">
    <property type="match status" value="1"/>
</dbReference>
<feature type="region of interest" description="Disordered" evidence="1">
    <location>
        <begin position="494"/>
        <end position="519"/>
    </location>
</feature>
<dbReference type="InterPro" id="IPR011989">
    <property type="entry name" value="ARM-like"/>
</dbReference>
<dbReference type="Proteomes" id="UP001642464">
    <property type="component" value="Unassembled WGS sequence"/>
</dbReference>
<dbReference type="Pfam" id="PF03641">
    <property type="entry name" value="Lysine_decarbox"/>
    <property type="match status" value="1"/>
</dbReference>
<dbReference type="EMBL" id="CAXAMM010006656">
    <property type="protein sequence ID" value="CAK9011735.1"/>
    <property type="molecule type" value="Genomic_DNA"/>
</dbReference>
<organism evidence="3 4">
    <name type="scientific">Durusdinium trenchii</name>
    <dbReference type="NCBI Taxonomy" id="1381693"/>
    <lineage>
        <taxon>Eukaryota</taxon>
        <taxon>Sar</taxon>
        <taxon>Alveolata</taxon>
        <taxon>Dinophyceae</taxon>
        <taxon>Suessiales</taxon>
        <taxon>Symbiodiniaceae</taxon>
        <taxon>Durusdinium</taxon>
    </lineage>
</organism>